<name>A0A3R7PL03_PENVA</name>
<dbReference type="OrthoDB" id="10401090at2759"/>
<reference evidence="1 2" key="2">
    <citation type="submission" date="2019-01" db="EMBL/GenBank/DDBJ databases">
        <title>The decoding of complex shrimp genome reveals the adaptation for benthos swimmer, frequently molting mechanism and breeding impact on genome.</title>
        <authorList>
            <person name="Sun Y."/>
            <person name="Gao Y."/>
            <person name="Yu Y."/>
        </authorList>
    </citation>
    <scope>NUCLEOTIDE SEQUENCE [LARGE SCALE GENOMIC DNA]</scope>
    <source>
        <tissue evidence="1">Muscle</tissue>
    </source>
</reference>
<dbReference type="Proteomes" id="UP000283509">
    <property type="component" value="Unassembled WGS sequence"/>
</dbReference>
<protein>
    <submittedName>
        <fullName evidence="1">Uncharacterized protein</fullName>
    </submittedName>
</protein>
<evidence type="ECO:0000313" key="1">
    <source>
        <dbReference type="EMBL" id="ROT69923.1"/>
    </source>
</evidence>
<keyword evidence="2" id="KW-1185">Reference proteome</keyword>
<evidence type="ECO:0000313" key="2">
    <source>
        <dbReference type="Proteomes" id="UP000283509"/>
    </source>
</evidence>
<reference evidence="1 2" key="1">
    <citation type="submission" date="2018-04" db="EMBL/GenBank/DDBJ databases">
        <authorList>
            <person name="Zhang X."/>
            <person name="Yuan J."/>
            <person name="Li F."/>
            <person name="Xiang J."/>
        </authorList>
    </citation>
    <scope>NUCLEOTIDE SEQUENCE [LARGE SCALE GENOMIC DNA]</scope>
    <source>
        <tissue evidence="1">Muscle</tissue>
    </source>
</reference>
<gene>
    <name evidence="1" type="ORF">C7M84_011847</name>
</gene>
<dbReference type="EMBL" id="QCYY01002499">
    <property type="protein sequence ID" value="ROT69923.1"/>
    <property type="molecule type" value="Genomic_DNA"/>
</dbReference>
<accession>A0A3R7PL03</accession>
<organism evidence="1 2">
    <name type="scientific">Penaeus vannamei</name>
    <name type="common">Whiteleg shrimp</name>
    <name type="synonym">Litopenaeus vannamei</name>
    <dbReference type="NCBI Taxonomy" id="6689"/>
    <lineage>
        <taxon>Eukaryota</taxon>
        <taxon>Metazoa</taxon>
        <taxon>Ecdysozoa</taxon>
        <taxon>Arthropoda</taxon>
        <taxon>Crustacea</taxon>
        <taxon>Multicrustacea</taxon>
        <taxon>Malacostraca</taxon>
        <taxon>Eumalacostraca</taxon>
        <taxon>Eucarida</taxon>
        <taxon>Decapoda</taxon>
        <taxon>Dendrobranchiata</taxon>
        <taxon>Penaeoidea</taxon>
        <taxon>Penaeidae</taxon>
        <taxon>Penaeus</taxon>
    </lineage>
</organism>
<comment type="caution">
    <text evidence="1">The sequence shown here is derived from an EMBL/GenBank/DDBJ whole genome shotgun (WGS) entry which is preliminary data.</text>
</comment>
<proteinExistence type="predicted"/>
<sequence>MALAAGLYYESFPLVCPLKQDVQYEDKVIQATYLEVVQEPLVATHVHLKTVYQTTTLPVTATHVHTVTAPPPNVTVTQVQLLETQVPLTLTQIETVTRRLSETVLDVATRTATNYHTLVETVAVLQTHFDTVTEVQTRLLDVTLTVHETQFSTLTWTLSQLETQQLVESVKETSVTTTTEYVPRYTTNTHTLTKMVTQTVCPPSAQHSLKWAHFVTRMLSLSFHPDKAMDMYTFLLTLSLLSSAFGGGLYPPSATSCQPRTEQITLTRTTVEPLLEQATTLDLQHEHQDVKVTSFVVERPTYTQTLQLTLTPDPSILTQVSLLTSTAFHTKLAVARTTTVLTETVQLLASEVAVEDRTLTQTAIQLDTKTLTLTRLSLETAFSTLSVTDTQLALVTETELAPHFVTQTTRQTFAVWETQTVTSYKDVQLEKTVTVTEREYVTKCYQPRITYGR</sequence>
<dbReference type="AlphaFoldDB" id="A0A3R7PL03"/>